<evidence type="ECO:0000256" key="3">
    <source>
        <dbReference type="ARBA" id="ARBA00022737"/>
    </source>
</evidence>
<keyword evidence="3" id="KW-0677">Repeat</keyword>
<dbReference type="SUPFAM" id="SSF52047">
    <property type="entry name" value="RNI-like"/>
    <property type="match status" value="1"/>
</dbReference>
<dbReference type="Gene3D" id="3.80.10.10">
    <property type="entry name" value="Ribonuclease Inhibitor"/>
    <property type="match status" value="1"/>
</dbReference>
<sequence length="400" mass="43578">MHSGRNPGYIPRVYLNGNNNPTITHVDLQDRNLHGPTGGREVVGLLKKRPSVTAITLNQNELGDDGLSIVLQYLTYNSTSLGITTLSLNCCNLGDSSLEGLGEYIRNHRTLQNLSLQNNTFKGDPHIVTHFTQCLNSSSISKLDLGRNPQAGDTFVVTMLSHLNASQLDHLNLAAMNLTPASQEAILSYLSSPASRPLRFFGCGGNRLTRPFADALIHGLWTGNYWLKYVELHGNLLNSMSLPEETRPEACPSSPADSAEARMKPWPACQKDMDYALHRNRLAGDFAGDGAVRLLPCARVVVQQLGAGNAHAALPFELKALILNELAPSLSLKQCHRIVHYAAQGFRNAAKTRQSFLKAVQCDVFEPNSLDDVLRALNNINTGRLTLVHGTGLPSLATFG</sequence>
<dbReference type="AlphaFoldDB" id="A0A0C3AP39"/>
<evidence type="ECO:0000313" key="4">
    <source>
        <dbReference type="EMBL" id="KIM21839.1"/>
    </source>
</evidence>
<dbReference type="InterPro" id="IPR032675">
    <property type="entry name" value="LRR_dom_sf"/>
</dbReference>
<dbReference type="GO" id="GO:0005829">
    <property type="term" value="C:cytosol"/>
    <property type="evidence" value="ECO:0007669"/>
    <property type="project" value="TreeGrafter"/>
</dbReference>
<dbReference type="GO" id="GO:0006913">
    <property type="term" value="P:nucleocytoplasmic transport"/>
    <property type="evidence" value="ECO:0007669"/>
    <property type="project" value="TreeGrafter"/>
</dbReference>
<name>A0A0C3AP39_SERVB</name>
<dbReference type="Proteomes" id="UP000054097">
    <property type="component" value="Unassembled WGS sequence"/>
</dbReference>
<reference evidence="4 5" key="1">
    <citation type="submission" date="2014-04" db="EMBL/GenBank/DDBJ databases">
        <authorList>
            <consortium name="DOE Joint Genome Institute"/>
            <person name="Kuo A."/>
            <person name="Zuccaro A."/>
            <person name="Kohler A."/>
            <person name="Nagy L.G."/>
            <person name="Floudas D."/>
            <person name="Copeland A."/>
            <person name="Barry K.W."/>
            <person name="Cichocki N."/>
            <person name="Veneault-Fourrey C."/>
            <person name="LaButti K."/>
            <person name="Lindquist E.A."/>
            <person name="Lipzen A."/>
            <person name="Lundell T."/>
            <person name="Morin E."/>
            <person name="Murat C."/>
            <person name="Sun H."/>
            <person name="Tunlid A."/>
            <person name="Henrissat B."/>
            <person name="Grigoriev I.V."/>
            <person name="Hibbett D.S."/>
            <person name="Martin F."/>
            <person name="Nordberg H.P."/>
            <person name="Cantor M.N."/>
            <person name="Hua S.X."/>
        </authorList>
    </citation>
    <scope>NUCLEOTIDE SEQUENCE [LARGE SCALE GENOMIC DNA]</scope>
    <source>
        <strain evidence="4 5">MAFF 305830</strain>
    </source>
</reference>
<dbReference type="HOGENOM" id="CLU_689204_0_0_1"/>
<gene>
    <name evidence="4" type="ORF">M408DRAFT_333218</name>
</gene>
<dbReference type="GO" id="GO:0048471">
    <property type="term" value="C:perinuclear region of cytoplasm"/>
    <property type="evidence" value="ECO:0007669"/>
    <property type="project" value="TreeGrafter"/>
</dbReference>
<evidence type="ECO:0000313" key="5">
    <source>
        <dbReference type="Proteomes" id="UP000054097"/>
    </source>
</evidence>
<dbReference type="PANTHER" id="PTHR24113">
    <property type="entry name" value="RAN GTPASE-ACTIVATING PROTEIN 1"/>
    <property type="match status" value="1"/>
</dbReference>
<accession>A0A0C3AP39</accession>
<protein>
    <submittedName>
        <fullName evidence="4">Uncharacterized protein</fullName>
    </submittedName>
</protein>
<evidence type="ECO:0000256" key="2">
    <source>
        <dbReference type="ARBA" id="ARBA00022614"/>
    </source>
</evidence>
<dbReference type="EMBL" id="KN824370">
    <property type="protein sequence ID" value="KIM21839.1"/>
    <property type="molecule type" value="Genomic_DNA"/>
</dbReference>
<dbReference type="InterPro" id="IPR027038">
    <property type="entry name" value="RanGap"/>
</dbReference>
<keyword evidence="1" id="KW-0343">GTPase activation</keyword>
<dbReference type="STRING" id="933852.A0A0C3AP39"/>
<proteinExistence type="predicted"/>
<dbReference type="GO" id="GO:0031267">
    <property type="term" value="F:small GTPase binding"/>
    <property type="evidence" value="ECO:0007669"/>
    <property type="project" value="TreeGrafter"/>
</dbReference>
<dbReference type="GO" id="GO:0005634">
    <property type="term" value="C:nucleus"/>
    <property type="evidence" value="ECO:0007669"/>
    <property type="project" value="TreeGrafter"/>
</dbReference>
<dbReference type="GO" id="GO:0005096">
    <property type="term" value="F:GTPase activator activity"/>
    <property type="evidence" value="ECO:0007669"/>
    <property type="project" value="UniProtKB-KW"/>
</dbReference>
<evidence type="ECO:0000256" key="1">
    <source>
        <dbReference type="ARBA" id="ARBA00022468"/>
    </source>
</evidence>
<dbReference type="PANTHER" id="PTHR24113:SF12">
    <property type="entry name" value="RAN GTPASE-ACTIVATING PROTEIN 1"/>
    <property type="match status" value="1"/>
</dbReference>
<keyword evidence="2" id="KW-0433">Leucine-rich repeat</keyword>
<reference evidence="5" key="2">
    <citation type="submission" date="2015-01" db="EMBL/GenBank/DDBJ databases">
        <title>Evolutionary Origins and Diversification of the Mycorrhizal Mutualists.</title>
        <authorList>
            <consortium name="DOE Joint Genome Institute"/>
            <consortium name="Mycorrhizal Genomics Consortium"/>
            <person name="Kohler A."/>
            <person name="Kuo A."/>
            <person name="Nagy L.G."/>
            <person name="Floudas D."/>
            <person name="Copeland A."/>
            <person name="Barry K.W."/>
            <person name="Cichocki N."/>
            <person name="Veneault-Fourrey C."/>
            <person name="LaButti K."/>
            <person name="Lindquist E.A."/>
            <person name="Lipzen A."/>
            <person name="Lundell T."/>
            <person name="Morin E."/>
            <person name="Murat C."/>
            <person name="Riley R."/>
            <person name="Ohm R."/>
            <person name="Sun H."/>
            <person name="Tunlid A."/>
            <person name="Henrissat B."/>
            <person name="Grigoriev I.V."/>
            <person name="Hibbett D.S."/>
            <person name="Martin F."/>
        </authorList>
    </citation>
    <scope>NUCLEOTIDE SEQUENCE [LARGE SCALE GENOMIC DNA]</scope>
    <source>
        <strain evidence="5">MAFF 305830</strain>
    </source>
</reference>
<keyword evidence="5" id="KW-1185">Reference proteome</keyword>
<organism evidence="4 5">
    <name type="scientific">Serendipita vermifera MAFF 305830</name>
    <dbReference type="NCBI Taxonomy" id="933852"/>
    <lineage>
        <taxon>Eukaryota</taxon>
        <taxon>Fungi</taxon>
        <taxon>Dikarya</taxon>
        <taxon>Basidiomycota</taxon>
        <taxon>Agaricomycotina</taxon>
        <taxon>Agaricomycetes</taxon>
        <taxon>Sebacinales</taxon>
        <taxon>Serendipitaceae</taxon>
        <taxon>Serendipita</taxon>
    </lineage>
</organism>
<dbReference type="OrthoDB" id="120976at2759"/>